<keyword evidence="2" id="KW-0413">Isomerase</keyword>
<dbReference type="SUPFAM" id="SSF51658">
    <property type="entry name" value="Xylose isomerase-like"/>
    <property type="match status" value="1"/>
</dbReference>
<evidence type="ECO:0000313" key="3">
    <source>
        <dbReference type="Proteomes" id="UP000295689"/>
    </source>
</evidence>
<dbReference type="Proteomes" id="UP000295689">
    <property type="component" value="Unassembled WGS sequence"/>
</dbReference>
<dbReference type="GO" id="GO:0016853">
    <property type="term" value="F:isomerase activity"/>
    <property type="evidence" value="ECO:0007669"/>
    <property type="project" value="UniProtKB-KW"/>
</dbReference>
<dbReference type="InterPro" id="IPR013022">
    <property type="entry name" value="Xyl_isomerase-like_TIM-brl"/>
</dbReference>
<dbReference type="InterPro" id="IPR036237">
    <property type="entry name" value="Xyl_isomerase-like_sf"/>
</dbReference>
<protein>
    <submittedName>
        <fullName evidence="2">Sugar phosphate isomerase/epimerase</fullName>
    </submittedName>
</protein>
<keyword evidence="3" id="KW-1185">Reference proteome</keyword>
<reference evidence="2 3" key="1">
    <citation type="journal article" date="2015" name="Stand. Genomic Sci.">
        <title>Genomic Encyclopedia of Bacterial and Archaeal Type Strains, Phase III: the genomes of soil and plant-associated and newly described type strains.</title>
        <authorList>
            <person name="Whitman W.B."/>
            <person name="Woyke T."/>
            <person name="Klenk H.P."/>
            <person name="Zhou Y."/>
            <person name="Lilburn T.G."/>
            <person name="Beck B.J."/>
            <person name="De Vos P."/>
            <person name="Vandamme P."/>
            <person name="Eisen J.A."/>
            <person name="Garrity G."/>
            <person name="Hugenholtz P."/>
            <person name="Kyrpides N.C."/>
        </authorList>
    </citation>
    <scope>NUCLEOTIDE SEQUENCE [LARGE SCALE GENOMIC DNA]</scope>
    <source>
        <strain evidence="2 3">CV53</strain>
    </source>
</reference>
<organism evidence="2 3">
    <name type="scientific">Mesobacillus foraminis</name>
    <dbReference type="NCBI Taxonomy" id="279826"/>
    <lineage>
        <taxon>Bacteria</taxon>
        <taxon>Bacillati</taxon>
        <taxon>Bacillota</taxon>
        <taxon>Bacilli</taxon>
        <taxon>Bacillales</taxon>
        <taxon>Bacillaceae</taxon>
        <taxon>Mesobacillus</taxon>
    </lineage>
</organism>
<dbReference type="Pfam" id="PF01261">
    <property type="entry name" value="AP_endonuc_2"/>
    <property type="match status" value="1"/>
</dbReference>
<dbReference type="InterPro" id="IPR050312">
    <property type="entry name" value="IolE/XylAMocC-like"/>
</dbReference>
<dbReference type="Gene3D" id="3.20.20.150">
    <property type="entry name" value="Divalent-metal-dependent TIM barrel enzymes"/>
    <property type="match status" value="1"/>
</dbReference>
<proteinExistence type="predicted"/>
<evidence type="ECO:0000259" key="1">
    <source>
        <dbReference type="Pfam" id="PF01261"/>
    </source>
</evidence>
<dbReference type="PANTHER" id="PTHR12110:SF41">
    <property type="entry name" value="INOSOSE DEHYDRATASE"/>
    <property type="match status" value="1"/>
</dbReference>
<feature type="domain" description="Xylose isomerase-like TIM barrel" evidence="1">
    <location>
        <begin position="22"/>
        <end position="240"/>
    </location>
</feature>
<dbReference type="RefSeq" id="WP_132001358.1">
    <property type="nucleotide sequence ID" value="NZ_JABUHM010000006.1"/>
</dbReference>
<comment type="caution">
    <text evidence="2">The sequence shown here is derived from an EMBL/GenBank/DDBJ whole genome shotgun (WGS) entry which is preliminary data.</text>
</comment>
<sequence length="275" mass="30524">MNRDYGLCLWTFGNLSLEEKCKLAMEIGVNGVEVQGDLSQNPAELKALLDRCDLKVLSVTPENVDISSDDEKVRYSAVQYFLALLDWAEELGTKRICLHGNVGKTQGSGDAARDWEFLVDSTSAVVRKAEELGIEVVFEVLNRYENHQIVTAKEALSLLNEINSKSFKILLDAYHMNIEEACPIQALKETGDKLGVYHIADSNRQGLGDGHADLKGQVAALLEIGYKGPIIMEMVAEGPNPFTPVKDGNYLDIVVSYYKESLKQLREWDAVKVQA</sequence>
<evidence type="ECO:0000313" key="2">
    <source>
        <dbReference type="EMBL" id="TCN28134.1"/>
    </source>
</evidence>
<accession>A0A4R2BQF6</accession>
<gene>
    <name evidence="2" type="ORF">EV146_101465</name>
</gene>
<dbReference type="PANTHER" id="PTHR12110">
    <property type="entry name" value="HYDROXYPYRUVATE ISOMERASE"/>
    <property type="match status" value="1"/>
</dbReference>
<dbReference type="EMBL" id="SLVV01000001">
    <property type="protein sequence ID" value="TCN28134.1"/>
    <property type="molecule type" value="Genomic_DNA"/>
</dbReference>
<name>A0A4R2BQF6_9BACI</name>
<dbReference type="AlphaFoldDB" id="A0A4R2BQF6"/>